<evidence type="ECO:0000256" key="2">
    <source>
        <dbReference type="ARBA" id="ARBA00022801"/>
    </source>
</evidence>
<feature type="domain" description="Dockerin" evidence="5">
    <location>
        <begin position="447"/>
        <end position="510"/>
    </location>
</feature>
<evidence type="ECO:0000256" key="3">
    <source>
        <dbReference type="ARBA" id="ARBA00023295"/>
    </source>
</evidence>
<dbReference type="CDD" id="cd14256">
    <property type="entry name" value="Dockerin_I"/>
    <property type="match status" value="1"/>
</dbReference>
<dbReference type="GO" id="GO:0045490">
    <property type="term" value="P:pectin catabolic process"/>
    <property type="evidence" value="ECO:0007669"/>
    <property type="project" value="TreeGrafter"/>
</dbReference>
<dbReference type="PANTHER" id="PTHR34983">
    <property type="entry name" value="ARABINOGALACTAN ENDO-BETA-1,4-GALACTANASE A"/>
    <property type="match status" value="1"/>
</dbReference>
<keyword evidence="4" id="KW-0732">Signal</keyword>
<dbReference type="PANTHER" id="PTHR34983:SF2">
    <property type="entry name" value="ENDO-BETA-1,4-GALACTANASE"/>
    <property type="match status" value="1"/>
</dbReference>
<dbReference type="Gene3D" id="1.10.1330.10">
    <property type="entry name" value="Dockerin domain"/>
    <property type="match status" value="1"/>
</dbReference>
<comment type="similarity">
    <text evidence="1 4">Belongs to the glycosyl hydrolase 53 family.</text>
</comment>
<dbReference type="PROSITE" id="PS51257">
    <property type="entry name" value="PROKAR_LIPOPROTEIN"/>
    <property type="match status" value="1"/>
</dbReference>
<gene>
    <name evidence="6" type="ORF">IE37_02367</name>
</gene>
<dbReference type="GO" id="GO:0015926">
    <property type="term" value="F:glucosidase activity"/>
    <property type="evidence" value="ECO:0007669"/>
    <property type="project" value="InterPro"/>
</dbReference>
<proteinExistence type="inferred from homology"/>
<dbReference type="Proteomes" id="UP000245720">
    <property type="component" value="Unassembled WGS sequence"/>
</dbReference>
<dbReference type="InterPro" id="IPR036439">
    <property type="entry name" value="Dockerin_dom_sf"/>
</dbReference>
<evidence type="ECO:0000259" key="5">
    <source>
        <dbReference type="PROSITE" id="PS51766"/>
    </source>
</evidence>
<dbReference type="InterPro" id="IPR011683">
    <property type="entry name" value="Glyco_hydro_53"/>
</dbReference>
<accession>A0A315XWK6</accession>
<dbReference type="GO" id="GO:0031218">
    <property type="term" value="F:arabinogalactan endo-1,4-beta-galactosidase activity"/>
    <property type="evidence" value="ECO:0007669"/>
    <property type="project" value="UniProtKB-EC"/>
</dbReference>
<dbReference type="PROSITE" id="PS51766">
    <property type="entry name" value="DOCKERIN"/>
    <property type="match status" value="1"/>
</dbReference>
<dbReference type="Pfam" id="PF07745">
    <property type="entry name" value="Glyco_hydro_53"/>
    <property type="match status" value="1"/>
</dbReference>
<reference evidence="6 7" key="1">
    <citation type="submission" date="2018-05" db="EMBL/GenBank/DDBJ databases">
        <title>The Hungate 1000. A catalogue of reference genomes from the rumen microbiome.</title>
        <authorList>
            <person name="Kelly W."/>
        </authorList>
    </citation>
    <scope>NUCLEOTIDE SEQUENCE [LARGE SCALE GENOMIC DNA]</scope>
    <source>
        <strain evidence="6 7">SAb67</strain>
    </source>
</reference>
<name>A0A315XWK6_RUMFL</name>
<comment type="caution">
    <text evidence="6">The sequence shown here is derived from an EMBL/GenBank/DDBJ whole genome shotgun (WGS) entry which is preliminary data.</text>
</comment>
<dbReference type="InterPro" id="IPR016134">
    <property type="entry name" value="Dockerin_dom"/>
</dbReference>
<protein>
    <recommendedName>
        <fullName evidence="4">Arabinogalactan endo-beta-1,4-galactanase</fullName>
        <ecNumber evidence="4">3.2.1.89</ecNumber>
    </recommendedName>
</protein>
<dbReference type="Gene3D" id="3.20.20.80">
    <property type="entry name" value="Glycosidases"/>
    <property type="match status" value="1"/>
</dbReference>
<keyword evidence="3 4" id="KW-0326">Glycosidase</keyword>
<dbReference type="InterPro" id="IPR017853">
    <property type="entry name" value="GH"/>
</dbReference>
<comment type="catalytic activity">
    <reaction evidence="4">
        <text>The enzyme specifically hydrolyzes (1-&gt;4)-beta-D-galactosidic linkages in type I arabinogalactans.</text>
        <dbReference type="EC" id="3.2.1.89"/>
    </reaction>
</comment>
<dbReference type="RefSeq" id="WP_109727103.1">
    <property type="nucleotide sequence ID" value="NZ_QGDI01000009.1"/>
</dbReference>
<organism evidence="6 7">
    <name type="scientific">Ruminococcus flavefaciens</name>
    <dbReference type="NCBI Taxonomy" id="1265"/>
    <lineage>
        <taxon>Bacteria</taxon>
        <taxon>Bacillati</taxon>
        <taxon>Bacillota</taxon>
        <taxon>Clostridia</taxon>
        <taxon>Eubacteriales</taxon>
        <taxon>Oscillospiraceae</taxon>
        <taxon>Ruminococcus</taxon>
    </lineage>
</organism>
<evidence type="ECO:0000313" key="7">
    <source>
        <dbReference type="Proteomes" id="UP000245720"/>
    </source>
</evidence>
<evidence type="ECO:0000256" key="4">
    <source>
        <dbReference type="RuleBase" id="RU361192"/>
    </source>
</evidence>
<dbReference type="SUPFAM" id="SSF63446">
    <property type="entry name" value="Type I dockerin domain"/>
    <property type="match status" value="1"/>
</dbReference>
<evidence type="ECO:0000256" key="1">
    <source>
        <dbReference type="ARBA" id="ARBA00010687"/>
    </source>
</evidence>
<dbReference type="OrthoDB" id="9768786at2"/>
<sequence>MSTRRVLAAVIAAAIAFPVAGSCGTSVHVTDAANIPAVTFNNFDSRINGGEPIRGVDISSVISLEEAGMKFYDDNDNEADLFTVLADHGVNYIRVRIWNEPHDDNGNSYGGGHSDLETAAKIGKRAAEHGMKLLADIQYSDFWADPAKQTRPKYWQPHSHEKLKSEIYNWTSWVLKYLTENGSDIGMVQVGNETECFFCGEKDMYKICDLFSSGEKAVRDFDRDILIAHHFANPGNGHFGWYAKIMNECKLDYDVFATSYYSYWHGSLENLTKVLTDIGNTYNKYVMVAETAYPYTDMDGDHFRNNVTSSYEDCELRYPVSVDGQIKAVTDVFQAIANCNGHGIGVFYWEPAWLGIPDLSLNDQKNNWEKYGTGWATIYAKSYDDGVDATGGSSFDNQALFDFHGKPLESLDLFLNIFPQQTKVTTTTTTTVTTTTTTTTTVPTEEIETVLGDINRDDVIDVFDVAALRKLILTEGRNEVPDITTDLNGDRVLNIADLIKLQRYILGYPDSDLTRVTFTVPADQRKR</sequence>
<evidence type="ECO:0000313" key="6">
    <source>
        <dbReference type="EMBL" id="PWJ11604.1"/>
    </source>
</evidence>
<dbReference type="EC" id="3.2.1.89" evidence="4"/>
<dbReference type="Pfam" id="PF00404">
    <property type="entry name" value="Dockerin_1"/>
    <property type="match status" value="1"/>
</dbReference>
<dbReference type="EMBL" id="QGDI01000009">
    <property type="protein sequence ID" value="PWJ11604.1"/>
    <property type="molecule type" value="Genomic_DNA"/>
</dbReference>
<dbReference type="InterPro" id="IPR002105">
    <property type="entry name" value="Dockerin_1_rpt"/>
</dbReference>
<feature type="signal peptide" evidence="4">
    <location>
        <begin position="1"/>
        <end position="22"/>
    </location>
</feature>
<dbReference type="SUPFAM" id="SSF51445">
    <property type="entry name" value="(Trans)glycosidases"/>
    <property type="match status" value="1"/>
</dbReference>
<keyword evidence="2 4" id="KW-0378">Hydrolase</keyword>
<feature type="chain" id="PRO_5039749605" description="Arabinogalactan endo-beta-1,4-galactanase" evidence="4">
    <location>
        <begin position="23"/>
        <end position="527"/>
    </location>
</feature>
<dbReference type="AlphaFoldDB" id="A0A315XWK6"/>